<evidence type="ECO:0000256" key="11">
    <source>
        <dbReference type="SAM" id="SignalP"/>
    </source>
</evidence>
<dbReference type="InterPro" id="IPR040986">
    <property type="entry name" value="QSOX_FAD-bd_dom"/>
</dbReference>
<keyword evidence="8" id="KW-0325">Glycoprotein</keyword>
<dbReference type="GO" id="GO:0000139">
    <property type="term" value="C:Golgi membrane"/>
    <property type="evidence" value="ECO:0007669"/>
    <property type="project" value="TreeGrafter"/>
</dbReference>
<keyword evidence="7" id="KW-1015">Disulfide bond</keyword>
<dbReference type="PANTHER" id="PTHR22897">
    <property type="entry name" value="QUIESCIN Q6-RELATED SULFHYDRYL OXIDASE"/>
    <property type="match status" value="1"/>
</dbReference>
<evidence type="ECO:0000256" key="5">
    <source>
        <dbReference type="ARBA" id="ARBA00022827"/>
    </source>
</evidence>
<evidence type="ECO:0000256" key="7">
    <source>
        <dbReference type="ARBA" id="ARBA00023157"/>
    </source>
</evidence>
<feature type="transmembrane region" description="Helical" evidence="10">
    <location>
        <begin position="605"/>
        <end position="623"/>
    </location>
</feature>
<dbReference type="PROSITE" id="PS51352">
    <property type="entry name" value="THIOREDOXIN_2"/>
    <property type="match status" value="1"/>
</dbReference>
<dbReference type="Pfam" id="PF18371">
    <property type="entry name" value="FAD_SOX"/>
    <property type="match status" value="1"/>
</dbReference>
<evidence type="ECO:0000259" key="13">
    <source>
        <dbReference type="PROSITE" id="PS51352"/>
    </source>
</evidence>
<sequence>MNVNFVILLGLLGLLNAVQGRGIPFLKQSQSPAEYNGLYMKTDDVQELIGKEQFRTAVFHQNRASFVEFYNSFCGFCRRFAPHWIQLGEETRSWRDIVDILAIDCSSDENSDVCRDFEVMSYPTVRYFPANYEEGPKQIGKSVYRPDSETLKETLINFLHTDEHKLPSWPDLDDVTADSAAELFTTAPQNIKIVYVVLENVQEPNKNTTGAQVILDLHKMKEALVRRASSLDFLHPKSDTRPALFAIHRDDLSIEELSGDKEATREDLRNMIMANLVKNNIAVPQTSPIPLPVSEKTPDSSIPDWMKHKQDQAIQDKVAQMKGVVFQADLEQALRFSIFHEIPRYGDIRDDRLLALKRFLSVLSRYFPFGENGRKFLKELETFVGQKEDSVSGEEFEKYAKNLEEANRPVFSSTKFVGCYSEVDGLRRYPCSLWLLFHHLTVAAVEQNVSTDPLEVLHAMHGYIKHFFGCTDCSNHFQEMARKKRLFSVASQDNAILWLWSAHNEVNRRLAGDATEDPAHPKVQFPSAAECPQCRRGDNASHNDGSEIPWDRTEVLFFLRRIHSVQNISRLGVDDESALPATLDVLRAKRYVSNVFSDIDMRMGLLLYGFCICMLLAAVRLFLKRGYRKKMYIHDLLGKV</sequence>
<evidence type="ECO:0000256" key="3">
    <source>
        <dbReference type="ARBA" id="ARBA00022630"/>
    </source>
</evidence>
<keyword evidence="5 10" id="KW-0274">FAD</keyword>
<comment type="cofactor">
    <cofactor evidence="1 10">
        <name>FAD</name>
        <dbReference type="ChEBI" id="CHEBI:57692"/>
    </cofactor>
</comment>
<dbReference type="InterPro" id="IPR042568">
    <property type="entry name" value="QSOX_FAD-bd_sf"/>
</dbReference>
<evidence type="ECO:0000256" key="4">
    <source>
        <dbReference type="ARBA" id="ARBA00022729"/>
    </source>
</evidence>
<comment type="similarity">
    <text evidence="2">Belongs to the quiescin-sulfhydryl oxidase (QSOX) family.</text>
</comment>
<evidence type="ECO:0000313" key="14">
    <source>
        <dbReference type="EMBL" id="MBC1171732.1"/>
    </source>
</evidence>
<feature type="domain" description="ERV/ALR sulfhydryl oxidase" evidence="12">
    <location>
        <begin position="421"/>
        <end position="524"/>
    </location>
</feature>
<evidence type="ECO:0000256" key="6">
    <source>
        <dbReference type="ARBA" id="ARBA00023002"/>
    </source>
</evidence>
<proteinExistence type="inferred from homology"/>
<dbReference type="GO" id="GO:0003756">
    <property type="term" value="F:protein disulfide isomerase activity"/>
    <property type="evidence" value="ECO:0007669"/>
    <property type="project" value="TreeGrafter"/>
</dbReference>
<evidence type="ECO:0000259" key="12">
    <source>
        <dbReference type="PROSITE" id="PS51324"/>
    </source>
</evidence>
<dbReference type="FunFam" id="1.20.120.310:FF:000001">
    <property type="entry name" value="Sulfhydryl oxidase"/>
    <property type="match status" value="1"/>
</dbReference>
<dbReference type="InterPro" id="IPR036774">
    <property type="entry name" value="ERV/ALR_sulphydryl_oxid_sf"/>
</dbReference>
<keyword evidence="3 10" id="KW-0285">Flavoprotein</keyword>
<dbReference type="InterPro" id="IPR036249">
    <property type="entry name" value="Thioredoxin-like_sf"/>
</dbReference>
<evidence type="ECO:0000256" key="10">
    <source>
        <dbReference type="RuleBase" id="RU371123"/>
    </source>
</evidence>
<dbReference type="Pfam" id="PF04777">
    <property type="entry name" value="Evr1_Alr"/>
    <property type="match status" value="1"/>
</dbReference>
<feature type="signal peptide" evidence="11">
    <location>
        <begin position="1"/>
        <end position="20"/>
    </location>
</feature>
<evidence type="ECO:0000256" key="2">
    <source>
        <dbReference type="ARBA" id="ARBA00006041"/>
    </source>
</evidence>
<dbReference type="SUPFAM" id="SSF69000">
    <property type="entry name" value="FAD-dependent thiol oxidase"/>
    <property type="match status" value="1"/>
</dbReference>
<evidence type="ECO:0000256" key="8">
    <source>
        <dbReference type="ARBA" id="ARBA00023180"/>
    </source>
</evidence>
<keyword evidence="10" id="KW-0812">Transmembrane</keyword>
<protein>
    <recommendedName>
        <fullName evidence="10">Sulfhydryl oxidase</fullName>
        <ecNumber evidence="10">1.8.3.2</ecNumber>
    </recommendedName>
</protein>
<dbReference type="VEuPathDB" id="VectorBase:LLONM1_001246"/>
<organism evidence="14">
    <name type="scientific">Lutzomyia longipalpis</name>
    <name type="common">Sand fly</name>
    <dbReference type="NCBI Taxonomy" id="7200"/>
    <lineage>
        <taxon>Eukaryota</taxon>
        <taxon>Metazoa</taxon>
        <taxon>Ecdysozoa</taxon>
        <taxon>Arthropoda</taxon>
        <taxon>Hexapoda</taxon>
        <taxon>Insecta</taxon>
        <taxon>Pterygota</taxon>
        <taxon>Neoptera</taxon>
        <taxon>Endopterygota</taxon>
        <taxon>Diptera</taxon>
        <taxon>Nematocera</taxon>
        <taxon>Psychodoidea</taxon>
        <taxon>Psychodidae</taxon>
        <taxon>Lutzomyia</taxon>
        <taxon>Lutzomyia</taxon>
    </lineage>
</organism>
<evidence type="ECO:0000256" key="9">
    <source>
        <dbReference type="ARBA" id="ARBA00048864"/>
    </source>
</evidence>
<dbReference type="Gene3D" id="1.20.120.310">
    <property type="entry name" value="ERV/ALR sulfhydryl oxidase domain"/>
    <property type="match status" value="1"/>
</dbReference>
<feature type="domain" description="Thioredoxin" evidence="13">
    <location>
        <begin position="17"/>
        <end position="185"/>
    </location>
</feature>
<dbReference type="AlphaFoldDB" id="A0A7G3ACA2"/>
<dbReference type="GO" id="GO:0006457">
    <property type="term" value="P:protein folding"/>
    <property type="evidence" value="ECO:0007669"/>
    <property type="project" value="TreeGrafter"/>
</dbReference>
<accession>A0A7G3ACA2</accession>
<dbReference type="Gene3D" id="3.40.30.10">
    <property type="entry name" value="Glutaredoxin"/>
    <property type="match status" value="2"/>
</dbReference>
<dbReference type="InterPro" id="IPR017905">
    <property type="entry name" value="ERV/ALR_sulphydryl_oxidase"/>
</dbReference>
<keyword evidence="10" id="KW-1133">Transmembrane helix</keyword>
<dbReference type="EC" id="1.8.3.2" evidence="10"/>
<evidence type="ECO:0000256" key="1">
    <source>
        <dbReference type="ARBA" id="ARBA00001974"/>
    </source>
</evidence>
<keyword evidence="6 10" id="KW-0560">Oxidoreductase</keyword>
<dbReference type="FunFam" id="1.20.120.1960:FF:000001">
    <property type="entry name" value="Sulfhydryl oxidase"/>
    <property type="match status" value="1"/>
</dbReference>
<dbReference type="PROSITE" id="PS51324">
    <property type="entry name" value="ERV_ALR"/>
    <property type="match status" value="1"/>
</dbReference>
<dbReference type="InterPro" id="IPR039798">
    <property type="entry name" value="Sulfhydryl_oxidase"/>
</dbReference>
<comment type="catalytic activity">
    <reaction evidence="9 10">
        <text>2 R'C(R)SH + O2 = R'C(R)S-S(R)CR' + H2O2</text>
        <dbReference type="Rhea" id="RHEA:17357"/>
        <dbReference type="ChEBI" id="CHEBI:15379"/>
        <dbReference type="ChEBI" id="CHEBI:16240"/>
        <dbReference type="ChEBI" id="CHEBI:16520"/>
        <dbReference type="ChEBI" id="CHEBI:17412"/>
        <dbReference type="EC" id="1.8.3.2"/>
    </reaction>
</comment>
<reference evidence="14" key="1">
    <citation type="journal article" date="2020" name="BMC">
        <title>Leishmania infection induces a limited differential gene expression in the sand fly midgut.</title>
        <authorList>
            <person name="Coutinho-Abreu I.V."/>
            <person name="Serafim T.D."/>
            <person name="Meneses C."/>
            <person name="Kamhawi S."/>
            <person name="Oliveira F."/>
            <person name="Valenzuela J.G."/>
        </authorList>
    </citation>
    <scope>NUCLEOTIDE SEQUENCE</scope>
    <source>
        <strain evidence="14">Jacobina</strain>
        <tissue evidence="14">Midgut</tissue>
    </source>
</reference>
<keyword evidence="4 11" id="KW-0732">Signal</keyword>
<dbReference type="EMBL" id="GITU01003029">
    <property type="protein sequence ID" value="MBC1171732.1"/>
    <property type="molecule type" value="Transcribed_RNA"/>
</dbReference>
<keyword evidence="10" id="KW-0472">Membrane</keyword>
<dbReference type="Pfam" id="PF00085">
    <property type="entry name" value="Thioredoxin"/>
    <property type="match status" value="1"/>
</dbReference>
<dbReference type="PANTHER" id="PTHR22897:SF8">
    <property type="entry name" value="SULFHYDRYL OXIDASE"/>
    <property type="match status" value="1"/>
</dbReference>
<dbReference type="GO" id="GO:0005615">
    <property type="term" value="C:extracellular space"/>
    <property type="evidence" value="ECO:0007669"/>
    <property type="project" value="TreeGrafter"/>
</dbReference>
<feature type="chain" id="PRO_5028902544" description="Sulfhydryl oxidase" evidence="11">
    <location>
        <begin position="21"/>
        <end position="640"/>
    </location>
</feature>
<dbReference type="Gene3D" id="1.20.120.1960">
    <property type="entry name" value="QSOX sulfhydryl oxidase domain"/>
    <property type="match status" value="1"/>
</dbReference>
<dbReference type="InterPro" id="IPR013766">
    <property type="entry name" value="Thioredoxin_domain"/>
</dbReference>
<dbReference type="SUPFAM" id="SSF52833">
    <property type="entry name" value="Thioredoxin-like"/>
    <property type="match status" value="1"/>
</dbReference>
<name>A0A7G3ACA2_LUTLO</name>
<dbReference type="GO" id="GO:0016971">
    <property type="term" value="F:flavin-dependent sulfhydryl oxidase activity"/>
    <property type="evidence" value="ECO:0007669"/>
    <property type="project" value="InterPro"/>
</dbReference>